<dbReference type="PANTHER" id="PTHR43422:SF3">
    <property type="entry name" value="THIAMINE THIAZOLE SYNTHASE"/>
    <property type="match status" value="1"/>
</dbReference>
<evidence type="ECO:0000256" key="5">
    <source>
        <dbReference type="ARBA" id="ARBA00023027"/>
    </source>
</evidence>
<dbReference type="GO" id="GO:0005506">
    <property type="term" value="F:iron ion binding"/>
    <property type="evidence" value="ECO:0007669"/>
    <property type="project" value="UniProtKB-UniRule"/>
</dbReference>
<dbReference type="Gene3D" id="3.50.50.60">
    <property type="entry name" value="FAD/NAD(P)-binding domain"/>
    <property type="match status" value="1"/>
</dbReference>
<keyword evidence="5 6" id="KW-0520">NAD</keyword>
<comment type="catalytic activity">
    <reaction evidence="6">
        <text>hydrogen sulfide + glycine + NAD(+) = ADP-5-ethyl-4-methylthiazole-2-carboxylate + nicotinamide + 3 H2O + H(+)</text>
        <dbReference type="Rhea" id="RHEA:55704"/>
        <dbReference type="ChEBI" id="CHEBI:15377"/>
        <dbReference type="ChEBI" id="CHEBI:15378"/>
        <dbReference type="ChEBI" id="CHEBI:17154"/>
        <dbReference type="ChEBI" id="CHEBI:29919"/>
        <dbReference type="ChEBI" id="CHEBI:57305"/>
        <dbReference type="ChEBI" id="CHEBI:57540"/>
        <dbReference type="ChEBI" id="CHEBI:139151"/>
        <dbReference type="EC" id="2.4.2.59"/>
    </reaction>
</comment>
<organism evidence="7 8">
    <name type="scientific">Tectimicrobiota bacterium</name>
    <dbReference type="NCBI Taxonomy" id="2528274"/>
    <lineage>
        <taxon>Bacteria</taxon>
        <taxon>Pseudomonadati</taxon>
        <taxon>Nitrospinota/Tectimicrobiota group</taxon>
        <taxon>Candidatus Tectimicrobiota</taxon>
    </lineage>
</organism>
<dbReference type="HAMAP" id="MF_00304">
    <property type="entry name" value="Thi4"/>
    <property type="match status" value="1"/>
</dbReference>
<dbReference type="EC" id="2.4.2.59" evidence="6"/>
<sequence length="264" mass="28238">MAEKAIFSSVGEKEVTRAIVGEFAKQFQEYVESDVIIVGAGPSGLMAGRDLARDGYKVQIVERNNYLGGGFWIGGYLMNKITVREPAQLVLDELGVPHKEVVPGLFVADGPHACSKLIAAACDAGVKIVNLTKFDDLVLREGNRVAGVVVNWTPVAAMPREITCVDPIALECKMVVDATGHDACVVSKLEERGLIKTVGYGAMWVERSEDLVVEHTGEAHPGLVVMGMASATLYGLPRMGPTFGAMLLSGKKGAEVIRKKVQKG</sequence>
<feature type="binding site" description="in other chain" evidence="6">
    <location>
        <position position="228"/>
    </location>
    <ligand>
        <name>NAD(+)</name>
        <dbReference type="ChEBI" id="CHEBI:57540"/>
        <note>ligand shared between two adjacent protomers</note>
    </ligand>
</feature>
<protein>
    <recommendedName>
        <fullName evidence="6">Thiamine thiazole synthase</fullName>
        <ecNumber evidence="6">2.4.2.59</ecNumber>
    </recommendedName>
</protein>
<keyword evidence="2 6" id="KW-0479">Metal-binding</keyword>
<dbReference type="EMBL" id="JACPRF010000288">
    <property type="protein sequence ID" value="MBI2877124.1"/>
    <property type="molecule type" value="Genomic_DNA"/>
</dbReference>
<comment type="similarity">
    <text evidence="6">Belongs to the THI4 family.</text>
</comment>
<dbReference type="PANTHER" id="PTHR43422">
    <property type="entry name" value="THIAMINE THIAZOLE SYNTHASE"/>
    <property type="match status" value="1"/>
</dbReference>
<dbReference type="Pfam" id="PF01946">
    <property type="entry name" value="Thi4"/>
    <property type="match status" value="1"/>
</dbReference>
<proteinExistence type="inferred from homology"/>
<dbReference type="GO" id="GO:0009228">
    <property type="term" value="P:thiamine biosynthetic process"/>
    <property type="evidence" value="ECO:0007669"/>
    <property type="project" value="UniProtKB-KW"/>
</dbReference>
<comment type="function">
    <text evidence="6">Involved in the biosynthesis of the thiazole moiety of thiamine. Catalyzes the conversion of NAD and glycine to adenosine diphosphate 5-(2-hydroxyethyl)-4-methylthiazole-2-carboxylate (ADT), an adenylated thiazole intermediate, using free sulfide as a source of sulfur.</text>
</comment>
<dbReference type="SUPFAM" id="SSF51905">
    <property type="entry name" value="FAD/NAD(P)-binding domain"/>
    <property type="match status" value="1"/>
</dbReference>
<comment type="caution">
    <text evidence="7">The sequence shown here is derived from an EMBL/GenBank/DDBJ whole genome shotgun (WGS) entry which is preliminary data.</text>
</comment>
<feature type="binding site" description="in other chain" evidence="6">
    <location>
        <position position="181"/>
    </location>
    <ligand>
        <name>Fe cation</name>
        <dbReference type="ChEBI" id="CHEBI:24875"/>
        <note>ligand shared between two adjacent protomers</note>
    </ligand>
</feature>
<feature type="binding site" description="in other chain" evidence="6">
    <location>
        <position position="43"/>
    </location>
    <ligand>
        <name>NAD(+)</name>
        <dbReference type="ChEBI" id="CHEBI:57540"/>
        <note>ligand shared between two adjacent protomers</note>
    </ligand>
</feature>
<comment type="caution">
    <text evidence="6">Lacks conserved residue(s) required for the propagation of feature annotation.</text>
</comment>
<dbReference type="InterPro" id="IPR036188">
    <property type="entry name" value="FAD/NAD-bd_sf"/>
</dbReference>
<evidence type="ECO:0000256" key="3">
    <source>
        <dbReference type="ARBA" id="ARBA00022977"/>
    </source>
</evidence>
<feature type="binding site" description="in other chain" evidence="6">
    <location>
        <position position="70"/>
    </location>
    <ligand>
        <name>NAD(+)</name>
        <dbReference type="ChEBI" id="CHEBI:57540"/>
        <note>ligand shared between two adjacent protomers</note>
    </ligand>
</feature>
<feature type="binding site" evidence="6">
    <location>
        <position position="166"/>
    </location>
    <ligand>
        <name>NAD(+)</name>
        <dbReference type="ChEBI" id="CHEBI:57540"/>
        <note>ligand shared between two adjacent protomers</note>
    </ligand>
</feature>
<evidence type="ECO:0000256" key="1">
    <source>
        <dbReference type="ARBA" id="ARBA00022679"/>
    </source>
</evidence>
<reference evidence="7" key="1">
    <citation type="submission" date="2020-07" db="EMBL/GenBank/DDBJ databases">
        <title>Huge and variable diversity of episymbiotic CPR bacteria and DPANN archaea in groundwater ecosystems.</title>
        <authorList>
            <person name="He C.Y."/>
            <person name="Keren R."/>
            <person name="Whittaker M."/>
            <person name="Farag I.F."/>
            <person name="Doudna J."/>
            <person name="Cate J.H.D."/>
            <person name="Banfield J.F."/>
        </authorList>
    </citation>
    <scope>NUCLEOTIDE SEQUENCE</scope>
    <source>
        <strain evidence="7">NC_groundwater_672_Ag_B-0.1um_62_36</strain>
    </source>
</reference>
<dbReference type="GO" id="GO:0009229">
    <property type="term" value="P:thiamine diphosphate biosynthetic process"/>
    <property type="evidence" value="ECO:0007669"/>
    <property type="project" value="UniProtKB-UniRule"/>
</dbReference>
<feature type="binding site" description="in other chain" evidence="6">
    <location>
        <begin position="62"/>
        <end position="63"/>
    </location>
    <ligand>
        <name>NAD(+)</name>
        <dbReference type="ChEBI" id="CHEBI:57540"/>
        <note>ligand shared between two adjacent protomers</note>
    </ligand>
</feature>
<dbReference type="GO" id="GO:0052837">
    <property type="term" value="P:thiazole biosynthetic process"/>
    <property type="evidence" value="ECO:0007669"/>
    <property type="project" value="UniProtKB-UniRule"/>
</dbReference>
<dbReference type="AlphaFoldDB" id="A0A932FZ51"/>
<feature type="binding site" evidence="6">
    <location>
        <position position="166"/>
    </location>
    <ligand>
        <name>Fe cation</name>
        <dbReference type="ChEBI" id="CHEBI:24875"/>
        <note>ligand shared between two adjacent protomers</note>
    </ligand>
</feature>
<comment type="pathway">
    <text evidence="6">Cofactor biosynthesis; thiamine diphosphate biosynthesis.</text>
</comment>
<name>A0A932FZ51_UNCTE</name>
<accession>A0A932FZ51</accession>
<feature type="binding site" evidence="6">
    <location>
        <position position="238"/>
    </location>
    <ligand>
        <name>glycine</name>
        <dbReference type="ChEBI" id="CHEBI:57305"/>
    </ligand>
</feature>
<keyword evidence="1 6" id="KW-0808">Transferase</keyword>
<dbReference type="GO" id="GO:0016763">
    <property type="term" value="F:pentosyltransferase activity"/>
    <property type="evidence" value="ECO:0007669"/>
    <property type="project" value="UniProtKB-UniRule"/>
</dbReference>
<evidence type="ECO:0000256" key="2">
    <source>
        <dbReference type="ARBA" id="ARBA00022723"/>
    </source>
</evidence>
<dbReference type="InterPro" id="IPR002922">
    <property type="entry name" value="Thi4_fam"/>
</dbReference>
<keyword evidence="4 6" id="KW-0408">Iron</keyword>
<dbReference type="Proteomes" id="UP000769766">
    <property type="component" value="Unassembled WGS sequence"/>
</dbReference>
<evidence type="ECO:0000313" key="8">
    <source>
        <dbReference type="Proteomes" id="UP000769766"/>
    </source>
</evidence>
<comment type="subunit">
    <text evidence="6">Homooctamer; tetramer of dimers.</text>
</comment>
<keyword evidence="3 6" id="KW-0784">Thiamine biosynthesis</keyword>
<evidence type="ECO:0000256" key="4">
    <source>
        <dbReference type="ARBA" id="ARBA00023004"/>
    </source>
</evidence>
<evidence type="ECO:0000256" key="6">
    <source>
        <dbReference type="HAMAP-Rule" id="MF_00304"/>
    </source>
</evidence>
<dbReference type="PRINTS" id="PR00419">
    <property type="entry name" value="ADXRDTASE"/>
</dbReference>
<gene>
    <name evidence="6" type="primary">thi4</name>
    <name evidence="7" type="ORF">HYY20_09610</name>
</gene>
<evidence type="ECO:0000313" key="7">
    <source>
        <dbReference type="EMBL" id="MBI2877124.1"/>
    </source>
</evidence>
<dbReference type="NCBIfam" id="TIGR00292">
    <property type="entry name" value="sulfide-dependent adenosine diphosphate thiazole synthase"/>
    <property type="match status" value="1"/>
</dbReference>
<comment type="cofactor">
    <cofactor evidence="6">
        <name>Fe(2+)</name>
        <dbReference type="ChEBI" id="CHEBI:29033"/>
    </cofactor>
</comment>
<dbReference type="InterPro" id="IPR022828">
    <property type="entry name" value="Thi4_prok"/>
</dbReference>